<evidence type="ECO:0000256" key="3">
    <source>
        <dbReference type="ARBA" id="ARBA00022989"/>
    </source>
</evidence>
<evidence type="ECO:0000256" key="5">
    <source>
        <dbReference type="SAM" id="Phobius"/>
    </source>
</evidence>
<dbReference type="CDD" id="cd17321">
    <property type="entry name" value="MFS_MMR_MDR_like"/>
    <property type="match status" value="1"/>
</dbReference>
<keyword evidence="2 5" id="KW-0812">Transmembrane</keyword>
<comment type="subcellular location">
    <subcellularLocation>
        <location evidence="1">Cell membrane</location>
        <topology evidence="1">Multi-pass membrane protein</topology>
    </subcellularLocation>
</comment>
<feature type="transmembrane region" description="Helical" evidence="5">
    <location>
        <begin position="309"/>
        <end position="331"/>
    </location>
</feature>
<dbReference type="Pfam" id="PF07690">
    <property type="entry name" value="MFS_1"/>
    <property type="match status" value="1"/>
</dbReference>
<name>A0A8J3J415_9ACTN</name>
<dbReference type="SUPFAM" id="SSF103473">
    <property type="entry name" value="MFS general substrate transporter"/>
    <property type="match status" value="1"/>
</dbReference>
<dbReference type="Proteomes" id="UP000612808">
    <property type="component" value="Unassembled WGS sequence"/>
</dbReference>
<dbReference type="AlphaFoldDB" id="A0A8J3J415"/>
<evidence type="ECO:0000313" key="7">
    <source>
        <dbReference type="EMBL" id="GID09747.1"/>
    </source>
</evidence>
<dbReference type="InterPro" id="IPR036259">
    <property type="entry name" value="MFS_trans_sf"/>
</dbReference>
<feature type="transmembrane region" description="Helical" evidence="5">
    <location>
        <begin position="343"/>
        <end position="362"/>
    </location>
</feature>
<evidence type="ECO:0000259" key="6">
    <source>
        <dbReference type="PROSITE" id="PS50850"/>
    </source>
</evidence>
<feature type="transmembrane region" description="Helical" evidence="5">
    <location>
        <begin position="437"/>
        <end position="460"/>
    </location>
</feature>
<feature type="transmembrane region" description="Helical" evidence="5">
    <location>
        <begin position="110"/>
        <end position="131"/>
    </location>
</feature>
<evidence type="ECO:0000256" key="1">
    <source>
        <dbReference type="ARBA" id="ARBA00004651"/>
    </source>
</evidence>
<dbReference type="RefSeq" id="WP_275408570.1">
    <property type="nucleotide sequence ID" value="NZ_BAAAZM010000002.1"/>
</dbReference>
<keyword evidence="8" id="KW-1185">Reference proteome</keyword>
<dbReference type="GO" id="GO:0022857">
    <property type="term" value="F:transmembrane transporter activity"/>
    <property type="evidence" value="ECO:0007669"/>
    <property type="project" value="InterPro"/>
</dbReference>
<feature type="transmembrane region" description="Helical" evidence="5">
    <location>
        <begin position="173"/>
        <end position="197"/>
    </location>
</feature>
<dbReference type="Gene3D" id="1.20.1720.10">
    <property type="entry name" value="Multidrug resistance protein D"/>
    <property type="match status" value="1"/>
</dbReference>
<evidence type="ECO:0000256" key="2">
    <source>
        <dbReference type="ARBA" id="ARBA00022692"/>
    </source>
</evidence>
<dbReference type="PANTHER" id="PTHR42718:SF39">
    <property type="entry name" value="ACTINORHODIN TRANSPORTER-RELATED"/>
    <property type="match status" value="1"/>
</dbReference>
<gene>
    <name evidence="7" type="ORF">Aru02nite_06360</name>
</gene>
<dbReference type="GO" id="GO:0005886">
    <property type="term" value="C:plasma membrane"/>
    <property type="evidence" value="ECO:0007669"/>
    <property type="project" value="UniProtKB-SubCell"/>
</dbReference>
<feature type="transmembrane region" description="Helical" evidence="5">
    <location>
        <begin position="85"/>
        <end position="104"/>
    </location>
</feature>
<dbReference type="Gene3D" id="1.20.1250.20">
    <property type="entry name" value="MFS general substrate transporter like domains"/>
    <property type="match status" value="1"/>
</dbReference>
<evidence type="ECO:0000313" key="8">
    <source>
        <dbReference type="Proteomes" id="UP000612808"/>
    </source>
</evidence>
<keyword evidence="3 5" id="KW-1133">Transmembrane helix</keyword>
<dbReference type="InterPro" id="IPR011701">
    <property type="entry name" value="MFS"/>
</dbReference>
<dbReference type="InterPro" id="IPR020846">
    <property type="entry name" value="MFS_dom"/>
</dbReference>
<keyword evidence="4 5" id="KW-0472">Membrane</keyword>
<feature type="transmembrane region" description="Helical" evidence="5">
    <location>
        <begin position="20"/>
        <end position="44"/>
    </location>
</feature>
<organism evidence="7 8">
    <name type="scientific">Actinocatenispora rupis</name>
    <dbReference type="NCBI Taxonomy" id="519421"/>
    <lineage>
        <taxon>Bacteria</taxon>
        <taxon>Bacillati</taxon>
        <taxon>Actinomycetota</taxon>
        <taxon>Actinomycetes</taxon>
        <taxon>Micromonosporales</taxon>
        <taxon>Micromonosporaceae</taxon>
        <taxon>Actinocatenispora</taxon>
    </lineage>
</organism>
<feature type="domain" description="Major facilitator superfamily (MFS) profile" evidence="6">
    <location>
        <begin position="19"/>
        <end position="464"/>
    </location>
</feature>
<comment type="caution">
    <text evidence="7">The sequence shown here is derived from an EMBL/GenBank/DDBJ whole genome shotgun (WGS) entry which is preliminary data.</text>
</comment>
<reference evidence="7" key="1">
    <citation type="submission" date="2021-01" db="EMBL/GenBank/DDBJ databases">
        <title>Whole genome shotgun sequence of Actinocatenispora rupis NBRC 107355.</title>
        <authorList>
            <person name="Komaki H."/>
            <person name="Tamura T."/>
        </authorList>
    </citation>
    <scope>NUCLEOTIDE SEQUENCE</scope>
    <source>
        <strain evidence="7">NBRC 107355</strain>
    </source>
</reference>
<feature type="transmembrane region" description="Helical" evidence="5">
    <location>
        <begin position="239"/>
        <end position="256"/>
    </location>
</feature>
<feature type="transmembrane region" description="Helical" evidence="5">
    <location>
        <begin position="56"/>
        <end position="73"/>
    </location>
</feature>
<dbReference type="PANTHER" id="PTHR42718">
    <property type="entry name" value="MAJOR FACILITATOR SUPERFAMILY MULTIDRUG TRANSPORTER MFSC"/>
    <property type="match status" value="1"/>
</dbReference>
<sequence>MTAVLNLPTTPTAVRRWAALPVILTAAFMVTLDFFIVAVAVPSMQRDLSATTGDSQLVLAGYGLALASALILGGRLGDLYGQKRMFLLGLALFTAASAGCGLAPGAGWLIAARVGQGLAAALLTPQGLAILRRTYEGADRVRALTAYALTLGLAAVGGQLVGGLLIDADVAGLGWRACFLVNVPVGLVTLALAPRLVPGGRRTGGQLDLPGAALVTLALLAVVLPLVEGREHGWPAWTWLSLAAAVPLGAGFVAYQRRVAARGGGPLVHPALFRHRTFGVGLVATVAFQAGMGSFFFVLALYLQAGHGMGPLGSGVAFTPIALGYVGSSLLAGRVAARLGRQALALGGGTMALGLTLVYLTVPAGSVAALVPGFAVTGVGMGLVLAPLTTLVLARVPVEYAGAAAGALNTAQQVGGALGIAVIGVLFYGRLTAGYAVAFRAGLVYLVLAALAVAVLAQALPKPRR</sequence>
<protein>
    <submittedName>
        <fullName evidence="7">MFS transporter</fullName>
    </submittedName>
</protein>
<dbReference type="EMBL" id="BOMB01000003">
    <property type="protein sequence ID" value="GID09747.1"/>
    <property type="molecule type" value="Genomic_DNA"/>
</dbReference>
<evidence type="ECO:0000256" key="4">
    <source>
        <dbReference type="ARBA" id="ARBA00023136"/>
    </source>
</evidence>
<dbReference type="PROSITE" id="PS50850">
    <property type="entry name" value="MFS"/>
    <property type="match status" value="1"/>
</dbReference>
<feature type="transmembrane region" description="Helical" evidence="5">
    <location>
        <begin position="209"/>
        <end position="227"/>
    </location>
</feature>
<proteinExistence type="predicted"/>
<feature type="transmembrane region" description="Helical" evidence="5">
    <location>
        <begin position="414"/>
        <end position="431"/>
    </location>
</feature>
<accession>A0A8J3J415</accession>
<feature type="transmembrane region" description="Helical" evidence="5">
    <location>
        <begin position="277"/>
        <end position="303"/>
    </location>
</feature>
<feature type="transmembrane region" description="Helical" evidence="5">
    <location>
        <begin position="143"/>
        <end position="161"/>
    </location>
</feature>
<feature type="transmembrane region" description="Helical" evidence="5">
    <location>
        <begin position="374"/>
        <end position="394"/>
    </location>
</feature>